<proteinExistence type="predicted"/>
<dbReference type="RefSeq" id="WP_201768778.1">
    <property type="nucleotide sequence ID" value="NZ_BAUU01000001.1"/>
</dbReference>
<protein>
    <recommendedName>
        <fullName evidence="3">Saccharopine dehydrogenase</fullName>
    </recommendedName>
</protein>
<dbReference type="Gene3D" id="3.40.50.720">
    <property type="entry name" value="NAD(P)-binding Rossmann-like Domain"/>
    <property type="match status" value="1"/>
</dbReference>
<evidence type="ECO:0000313" key="1">
    <source>
        <dbReference type="EMBL" id="GAE28692.1"/>
    </source>
</evidence>
<dbReference type="InterPro" id="IPR036291">
    <property type="entry name" value="NAD(P)-bd_dom_sf"/>
</dbReference>
<evidence type="ECO:0000313" key="2">
    <source>
        <dbReference type="Proteomes" id="UP000018895"/>
    </source>
</evidence>
<dbReference type="EMBL" id="BAUU01000001">
    <property type="protein sequence ID" value="GAE28692.1"/>
    <property type="molecule type" value="Genomic_DNA"/>
</dbReference>
<comment type="caution">
    <text evidence="1">The sequence shown here is derived from an EMBL/GenBank/DDBJ whole genome shotgun (WGS) entry which is preliminary data.</text>
</comment>
<name>W4Q9P0_9BACI</name>
<accession>W4Q9P0</accession>
<dbReference type="SUPFAM" id="SSF51735">
    <property type="entry name" value="NAD(P)-binding Rossmann-fold domains"/>
    <property type="match status" value="1"/>
</dbReference>
<sequence>MNEQSKMSNVPRQPVLLIGGSGVVGAETAKTLRQLQPELPITIGARNVRKAGVIADQIGRADVVQIDLEKPDLGLSGEKKFSAVAMFMKDKSLYSLKYAQNEGIPYQNISGAAFELSPEIAYFVHRPTSAPILMNSYWLAGTVTLAILSIAREFSSVNSINIAALLDEQDIGGPAAYDDFKRLSKAGPYALMLKDRKWNWAIDDDRMSQFESVDGKVFHGEAYSAPLDVAGLAAATNANSIRFDFTLGETASRRRGESFSIETIIEISGKQQTGSFGNFRYEMVHPKGQVPMTALGVAVGLEHLLGLVGGSSIKAGLYFPEVLIEPSYMMQRLKEFGTNISQKK</sequence>
<reference evidence="1" key="1">
    <citation type="journal article" date="2014" name="Genome Announc.">
        <title>Draft Genome Sequences of Three Alkaliphilic Bacillus Strains, Bacillus wakoensis JCM 9140T, Bacillus akibai JCM 9157T, and Bacillus hemicellulosilyticus JCM 9152T.</title>
        <authorList>
            <person name="Yuki M."/>
            <person name="Oshima K."/>
            <person name="Suda W."/>
            <person name="Oshida Y."/>
            <person name="Kitamura K."/>
            <person name="Iida T."/>
            <person name="Hattori M."/>
            <person name="Ohkuma M."/>
        </authorList>
    </citation>
    <scope>NUCLEOTIDE SEQUENCE [LARGE SCALE GENOMIC DNA]</scope>
    <source>
        <strain evidence="1">JCM 9152</strain>
    </source>
</reference>
<keyword evidence="2" id="KW-1185">Reference proteome</keyword>
<dbReference type="AlphaFoldDB" id="W4Q9P0"/>
<dbReference type="Proteomes" id="UP000018895">
    <property type="component" value="Unassembled WGS sequence"/>
</dbReference>
<organism evidence="1 2">
    <name type="scientific">Halalkalibacter hemicellulosilyticusJCM 9152</name>
    <dbReference type="NCBI Taxonomy" id="1236971"/>
    <lineage>
        <taxon>Bacteria</taxon>
        <taxon>Bacillati</taxon>
        <taxon>Bacillota</taxon>
        <taxon>Bacilli</taxon>
        <taxon>Bacillales</taxon>
        <taxon>Bacillaceae</taxon>
        <taxon>Halalkalibacter</taxon>
    </lineage>
</organism>
<dbReference type="STRING" id="1236971.JCM9152_20"/>
<gene>
    <name evidence="1" type="ORF">JCM9152_20</name>
</gene>
<evidence type="ECO:0008006" key="3">
    <source>
        <dbReference type="Google" id="ProtNLM"/>
    </source>
</evidence>